<sequence length="98" mass="11031">MDWLHRQQEQIDLDPLLAARARRDVSINGKVGDERFELIGILRASRIVDPELRGSICRGAFLRMLGNDRDAAIASLSHPRLPQDLAAEFRNLIEGESP</sequence>
<proteinExistence type="predicted"/>
<name>A0ABT3G2M0_9BACT</name>
<organism evidence="1 2">
    <name type="scientific">Luteolibacter rhizosphaerae</name>
    <dbReference type="NCBI Taxonomy" id="2989719"/>
    <lineage>
        <taxon>Bacteria</taxon>
        <taxon>Pseudomonadati</taxon>
        <taxon>Verrucomicrobiota</taxon>
        <taxon>Verrucomicrobiia</taxon>
        <taxon>Verrucomicrobiales</taxon>
        <taxon>Verrucomicrobiaceae</taxon>
        <taxon>Luteolibacter</taxon>
    </lineage>
</organism>
<accession>A0ABT3G2M0</accession>
<protein>
    <submittedName>
        <fullName evidence="1">Uncharacterized protein</fullName>
    </submittedName>
</protein>
<comment type="caution">
    <text evidence="1">The sequence shown here is derived from an EMBL/GenBank/DDBJ whole genome shotgun (WGS) entry which is preliminary data.</text>
</comment>
<dbReference type="RefSeq" id="WP_264513575.1">
    <property type="nucleotide sequence ID" value="NZ_JAPDDR010000005.1"/>
</dbReference>
<dbReference type="Proteomes" id="UP001165653">
    <property type="component" value="Unassembled WGS sequence"/>
</dbReference>
<keyword evidence="2" id="KW-1185">Reference proteome</keyword>
<reference evidence="1" key="1">
    <citation type="submission" date="2022-10" db="EMBL/GenBank/DDBJ databases">
        <title>Luteolibacter sp. GHJ8, whole genome shotgun sequencing project.</title>
        <authorList>
            <person name="Zhao G."/>
            <person name="Shen L."/>
        </authorList>
    </citation>
    <scope>NUCLEOTIDE SEQUENCE</scope>
    <source>
        <strain evidence="1">GHJ8</strain>
    </source>
</reference>
<gene>
    <name evidence="1" type="ORF">OJ996_10820</name>
</gene>
<evidence type="ECO:0000313" key="1">
    <source>
        <dbReference type="EMBL" id="MCW1914070.1"/>
    </source>
</evidence>
<dbReference type="EMBL" id="JAPDDR010000005">
    <property type="protein sequence ID" value="MCW1914070.1"/>
    <property type="molecule type" value="Genomic_DNA"/>
</dbReference>
<evidence type="ECO:0000313" key="2">
    <source>
        <dbReference type="Proteomes" id="UP001165653"/>
    </source>
</evidence>